<protein>
    <recommendedName>
        <fullName evidence="6">DUF453-domain-containing protein</fullName>
    </recommendedName>
</protein>
<evidence type="ECO:0008006" key="6">
    <source>
        <dbReference type="Google" id="ProtNLM"/>
    </source>
</evidence>
<dbReference type="EMBL" id="JAPDMZ010000055">
    <property type="protein sequence ID" value="KAK0553038.1"/>
    <property type="molecule type" value="Genomic_DNA"/>
</dbReference>
<dbReference type="GO" id="GO:0016853">
    <property type="term" value="F:isomerase activity"/>
    <property type="evidence" value="ECO:0007669"/>
    <property type="project" value="UniProtKB-KW"/>
</dbReference>
<dbReference type="PANTHER" id="PTHR43709:SF2">
    <property type="entry name" value="DUF453 DOMAIN PROTEIN (AFU_ORTHOLOGUE AFUA_6G00360)"/>
    <property type="match status" value="1"/>
</dbReference>
<evidence type="ECO:0000313" key="4">
    <source>
        <dbReference type="EMBL" id="KAK0553038.1"/>
    </source>
</evidence>
<evidence type="ECO:0000256" key="2">
    <source>
        <dbReference type="ARBA" id="ARBA00023235"/>
    </source>
</evidence>
<keyword evidence="5" id="KW-1185">Reference proteome</keyword>
<dbReference type="SUPFAM" id="SSF54506">
    <property type="entry name" value="Diaminopimelate epimerase-like"/>
    <property type="match status" value="2"/>
</dbReference>
<dbReference type="Gene3D" id="3.10.310.10">
    <property type="entry name" value="Diaminopimelate Epimerase, Chain A, domain 1"/>
    <property type="match status" value="2"/>
</dbReference>
<accession>A0AAN6JRX9</accession>
<evidence type="ECO:0000313" key="5">
    <source>
        <dbReference type="Proteomes" id="UP001176517"/>
    </source>
</evidence>
<dbReference type="AlphaFoldDB" id="A0AAN6JRX9"/>
<comment type="caution">
    <text evidence="4">The sequence shown here is derived from an EMBL/GenBank/DDBJ whole genome shotgun (WGS) entry which is preliminary data.</text>
</comment>
<dbReference type="Proteomes" id="UP001176517">
    <property type="component" value="Unassembled WGS sequence"/>
</dbReference>
<proteinExistence type="inferred from homology"/>
<dbReference type="Pfam" id="PF04303">
    <property type="entry name" value="PrpF"/>
    <property type="match status" value="2"/>
</dbReference>
<evidence type="ECO:0000256" key="1">
    <source>
        <dbReference type="ARBA" id="ARBA00007673"/>
    </source>
</evidence>
<organism evidence="4 5">
    <name type="scientific">Tilletia horrida</name>
    <dbReference type="NCBI Taxonomy" id="155126"/>
    <lineage>
        <taxon>Eukaryota</taxon>
        <taxon>Fungi</taxon>
        <taxon>Dikarya</taxon>
        <taxon>Basidiomycota</taxon>
        <taxon>Ustilaginomycotina</taxon>
        <taxon>Exobasidiomycetes</taxon>
        <taxon>Tilletiales</taxon>
        <taxon>Tilletiaceae</taxon>
        <taxon>Tilletia</taxon>
    </lineage>
</organism>
<dbReference type="PANTHER" id="PTHR43709">
    <property type="entry name" value="ACONITATE ISOMERASE-RELATED"/>
    <property type="match status" value="1"/>
</dbReference>
<sequence>MSKLQGRPLSVLASFYRGGTSRGLFFAPRTLAPFHPRTRDAILCAALGSPDPDLRQISGLGGGLSSLSKIALVGSPDPELAQRLQSLGSDWELPGVSWADDAERARDEKHGWDCVYRFGQVPVTGPRVVDWSSTCGNLVAAAAQFAIDSGAIPQHSLHAHFERLQGRSSLVNHASHSFVHPVRILAADSGKIVRALVPIAVTRRIGRSGQDERLLFYPARAGTASIAGVPGTAAPVLIESPLESGVLPSGNARDVIKLDGDDEVEVTLISTGLPTIFVPLKAVSASLDPSILLSHPAKLDSHPDLHPRLEKIRQATAAQLLKGAISPSAPKICIIAPRQGMSYKTTGGERVDENDMDLLIRPVSVGNFHRTVPATTLSALAAGSAYPQSTISEAIRASPPRSSAESDTSISTLTVGHCAGTASASVRVVADNGEEPVPEAIIYTRTARRIMHGWVDLPAEEEPLDPADGDVRAEQPGWTPDPRWYGTSQTFPKEPTSTQHALDSMGSAGARSLLSPEGTMWNGVLPGTLVK</sequence>
<comment type="similarity">
    <text evidence="1">Belongs to the PrpF family.</text>
</comment>
<reference evidence="4" key="1">
    <citation type="journal article" date="2023" name="PhytoFront">
        <title>Draft Genome Resources of Seven Strains of Tilletia horrida, Causal Agent of Kernel Smut of Rice.</title>
        <authorList>
            <person name="Khanal S."/>
            <person name="Antony Babu S."/>
            <person name="Zhou X.G."/>
        </authorList>
    </citation>
    <scope>NUCLEOTIDE SEQUENCE</scope>
    <source>
        <strain evidence="4">TX6</strain>
    </source>
</reference>
<gene>
    <name evidence="4" type="ORF">OC846_002654</name>
</gene>
<dbReference type="InterPro" id="IPR007400">
    <property type="entry name" value="PrpF-like"/>
</dbReference>
<name>A0AAN6JRX9_9BASI</name>
<feature type="region of interest" description="Disordered" evidence="3">
    <location>
        <begin position="476"/>
        <end position="503"/>
    </location>
</feature>
<evidence type="ECO:0000256" key="3">
    <source>
        <dbReference type="SAM" id="MobiDB-lite"/>
    </source>
</evidence>
<feature type="compositionally biased region" description="Polar residues" evidence="3">
    <location>
        <begin position="486"/>
        <end position="501"/>
    </location>
</feature>
<keyword evidence="2" id="KW-0413">Isomerase</keyword>